<organism evidence="2 3">
    <name type="scientific">Streptomonospora nanhaiensis</name>
    <dbReference type="NCBI Taxonomy" id="1323731"/>
    <lineage>
        <taxon>Bacteria</taxon>
        <taxon>Bacillati</taxon>
        <taxon>Actinomycetota</taxon>
        <taxon>Actinomycetes</taxon>
        <taxon>Streptosporangiales</taxon>
        <taxon>Nocardiopsidaceae</taxon>
        <taxon>Streptomonospora</taxon>
    </lineage>
</organism>
<keyword evidence="1" id="KW-0472">Membrane</keyword>
<feature type="transmembrane region" description="Helical" evidence="1">
    <location>
        <begin position="106"/>
        <end position="126"/>
    </location>
</feature>
<dbReference type="Proteomes" id="UP000575985">
    <property type="component" value="Unassembled WGS sequence"/>
</dbReference>
<proteinExistence type="predicted"/>
<gene>
    <name evidence="2" type="ORF">HNR12_002079</name>
</gene>
<accession>A0A853BMV7</accession>
<reference evidence="2 3" key="1">
    <citation type="submission" date="2020-07" db="EMBL/GenBank/DDBJ databases">
        <title>Sequencing the genomes of 1000 actinobacteria strains.</title>
        <authorList>
            <person name="Klenk H.-P."/>
        </authorList>
    </citation>
    <scope>NUCLEOTIDE SEQUENCE [LARGE SCALE GENOMIC DNA]</scope>
    <source>
        <strain evidence="2 3">DSM 45927</strain>
    </source>
</reference>
<evidence type="ECO:0000256" key="1">
    <source>
        <dbReference type="SAM" id="Phobius"/>
    </source>
</evidence>
<keyword evidence="3" id="KW-1185">Reference proteome</keyword>
<feature type="transmembrane region" description="Helical" evidence="1">
    <location>
        <begin position="6"/>
        <end position="25"/>
    </location>
</feature>
<keyword evidence="1" id="KW-1133">Transmembrane helix</keyword>
<evidence type="ECO:0000313" key="2">
    <source>
        <dbReference type="EMBL" id="NYI95802.1"/>
    </source>
</evidence>
<protein>
    <submittedName>
        <fullName evidence="2">Uncharacterized protein</fullName>
    </submittedName>
</protein>
<sequence length="128" mass="13283">MPSPPAALAVAVFVLGAAAFSLGYCAVTVTWRQRAPLLWAVLPPAAGIGGGVAQGEPAHMILFSLGGALAMLSLTLFASRRGLRELNRRSAAGERIGAKEYEPAPWAVWTTVAGVTAWACLSFVLFSG</sequence>
<dbReference type="RefSeq" id="WP_179767267.1">
    <property type="nucleotide sequence ID" value="NZ_JACCFO010000001.1"/>
</dbReference>
<feature type="transmembrane region" description="Helical" evidence="1">
    <location>
        <begin position="37"/>
        <end position="54"/>
    </location>
</feature>
<name>A0A853BMV7_9ACTN</name>
<evidence type="ECO:0000313" key="3">
    <source>
        <dbReference type="Proteomes" id="UP000575985"/>
    </source>
</evidence>
<dbReference type="EMBL" id="JACCFO010000001">
    <property type="protein sequence ID" value="NYI95802.1"/>
    <property type="molecule type" value="Genomic_DNA"/>
</dbReference>
<comment type="caution">
    <text evidence="2">The sequence shown here is derived from an EMBL/GenBank/DDBJ whole genome shotgun (WGS) entry which is preliminary data.</text>
</comment>
<keyword evidence="1" id="KW-0812">Transmembrane</keyword>
<dbReference type="AlphaFoldDB" id="A0A853BMV7"/>
<feature type="transmembrane region" description="Helical" evidence="1">
    <location>
        <begin position="60"/>
        <end position="79"/>
    </location>
</feature>